<reference evidence="2 3" key="1">
    <citation type="submission" date="2015-09" db="EMBL/GenBank/DDBJ databases">
        <title>Host preference determinants of Valsa canker pathogens revealed by comparative genomics.</title>
        <authorList>
            <person name="Yin Z."/>
            <person name="Huang L."/>
        </authorList>
    </citation>
    <scope>NUCLEOTIDE SEQUENCE [LARGE SCALE GENOMIC DNA]</scope>
    <source>
        <strain evidence="2 3">SXYLt</strain>
    </source>
</reference>
<dbReference type="GO" id="GO:0005634">
    <property type="term" value="C:nucleus"/>
    <property type="evidence" value="ECO:0007669"/>
    <property type="project" value="TreeGrafter"/>
</dbReference>
<sequence>MEVGDEVPVAFDGGIDVLERLLRILPSSPSLDAIIVSFDIETSGTKGHSLRPNRKEVKGVREVGFAVLDTRVMFSTEQESAQSLAKSESPTILTQQFSTSHASEDFEDCDATDFKECIFSKTFYVAKDHLVATITRCFQFPEDAAHQDTTDDDGDKYNQPSPGLRTVVIVGHSPQRDLEIIRRLGVSIDRIVPVAAIVDTYRLSRHILGTESPLNKGGHAPLQKHALSDVLTELGVPHNWHDLHNAGNDATYTLHALILLAARWAEHNGETAAAVGLCAFVEGELAVPRWTPVRKALGAHRAEEELRDPVKRLGSGLVAVATSLRPSLRQEK</sequence>
<dbReference type="InParanoid" id="A0A423XD03"/>
<dbReference type="InterPro" id="IPR036397">
    <property type="entry name" value="RNaseH_sf"/>
</dbReference>
<dbReference type="OrthoDB" id="5953249at2759"/>
<evidence type="ECO:0000259" key="1">
    <source>
        <dbReference type="Pfam" id="PF21762"/>
    </source>
</evidence>
<organism evidence="2 3">
    <name type="scientific">Cytospora leucostoma</name>
    <dbReference type="NCBI Taxonomy" id="1230097"/>
    <lineage>
        <taxon>Eukaryota</taxon>
        <taxon>Fungi</taxon>
        <taxon>Dikarya</taxon>
        <taxon>Ascomycota</taxon>
        <taxon>Pezizomycotina</taxon>
        <taxon>Sordariomycetes</taxon>
        <taxon>Sordariomycetidae</taxon>
        <taxon>Diaporthales</taxon>
        <taxon>Cytosporaceae</taxon>
        <taxon>Cytospora</taxon>
    </lineage>
</organism>
<dbReference type="PANTHER" id="PTHR28083:SF1">
    <property type="entry name" value="GOOD FOR FULL DBP5 ACTIVITY PROTEIN 2"/>
    <property type="match status" value="1"/>
</dbReference>
<dbReference type="GO" id="GO:0003676">
    <property type="term" value="F:nucleic acid binding"/>
    <property type="evidence" value="ECO:0007669"/>
    <property type="project" value="InterPro"/>
</dbReference>
<dbReference type="InterPro" id="IPR040151">
    <property type="entry name" value="Gfd2/YDR514C-like"/>
</dbReference>
<feature type="domain" description="Gfd2/YDR514C-like C-terminal" evidence="1">
    <location>
        <begin position="57"/>
        <end position="259"/>
    </location>
</feature>
<dbReference type="InterPro" id="IPR048519">
    <property type="entry name" value="Gfd2/YDR514C-like_C"/>
</dbReference>
<evidence type="ECO:0000313" key="3">
    <source>
        <dbReference type="Proteomes" id="UP000285146"/>
    </source>
</evidence>
<dbReference type="STRING" id="1230097.A0A423XD03"/>
<keyword evidence="3" id="KW-1185">Reference proteome</keyword>
<dbReference type="EMBL" id="LKEB01000016">
    <property type="protein sequence ID" value="ROW13940.1"/>
    <property type="molecule type" value="Genomic_DNA"/>
</dbReference>
<name>A0A423XD03_9PEZI</name>
<dbReference type="PANTHER" id="PTHR28083">
    <property type="entry name" value="GOOD FOR FULL DBP5 ACTIVITY PROTEIN 2"/>
    <property type="match status" value="1"/>
</dbReference>
<accession>A0A423XD03</accession>
<comment type="caution">
    <text evidence="2">The sequence shown here is derived from an EMBL/GenBank/DDBJ whole genome shotgun (WGS) entry which is preliminary data.</text>
</comment>
<dbReference type="Gene3D" id="3.30.420.10">
    <property type="entry name" value="Ribonuclease H-like superfamily/Ribonuclease H"/>
    <property type="match status" value="1"/>
</dbReference>
<dbReference type="Pfam" id="PF21762">
    <property type="entry name" value="DEDDh_C"/>
    <property type="match status" value="1"/>
</dbReference>
<gene>
    <name evidence="2" type="ORF">VPNG_04161</name>
</gene>
<dbReference type="AlphaFoldDB" id="A0A423XD03"/>
<proteinExistence type="predicted"/>
<dbReference type="Proteomes" id="UP000285146">
    <property type="component" value="Unassembled WGS sequence"/>
</dbReference>
<dbReference type="InterPro" id="IPR012337">
    <property type="entry name" value="RNaseH-like_sf"/>
</dbReference>
<dbReference type="SUPFAM" id="SSF53098">
    <property type="entry name" value="Ribonuclease H-like"/>
    <property type="match status" value="1"/>
</dbReference>
<evidence type="ECO:0000313" key="2">
    <source>
        <dbReference type="EMBL" id="ROW13940.1"/>
    </source>
</evidence>
<protein>
    <recommendedName>
        <fullName evidence="1">Gfd2/YDR514C-like C-terminal domain-containing protein</fullName>
    </recommendedName>
</protein>